<dbReference type="Pfam" id="PF07715">
    <property type="entry name" value="Plug"/>
    <property type="match status" value="1"/>
</dbReference>
<name>A0A399SUJ1_9BACT</name>
<keyword evidence="4" id="KW-0675">Receptor</keyword>
<dbReference type="PANTHER" id="PTHR30069">
    <property type="entry name" value="TONB-DEPENDENT OUTER MEMBRANE RECEPTOR"/>
    <property type="match status" value="1"/>
</dbReference>
<dbReference type="InterPro" id="IPR039426">
    <property type="entry name" value="TonB-dep_rcpt-like"/>
</dbReference>
<keyword evidence="1" id="KW-0732">Signal</keyword>
<keyword evidence="2" id="KW-0472">Membrane</keyword>
<comment type="subcellular location">
    <subcellularLocation>
        <location evidence="2">Cell outer membrane</location>
        <topology evidence="2">Multi-pass membrane protein</topology>
    </subcellularLocation>
</comment>
<protein>
    <submittedName>
        <fullName evidence="4">TonB-dependent receptor</fullName>
    </submittedName>
</protein>
<dbReference type="Gene3D" id="2.60.40.1120">
    <property type="entry name" value="Carboxypeptidase-like, regulatory domain"/>
    <property type="match status" value="1"/>
</dbReference>
<evidence type="ECO:0000313" key="5">
    <source>
        <dbReference type="Proteomes" id="UP000265926"/>
    </source>
</evidence>
<dbReference type="SUPFAM" id="SSF56935">
    <property type="entry name" value="Porins"/>
    <property type="match status" value="1"/>
</dbReference>
<dbReference type="PANTHER" id="PTHR30069:SF29">
    <property type="entry name" value="HEMOGLOBIN AND HEMOGLOBIN-HAPTOGLOBIN-BINDING PROTEIN 1-RELATED"/>
    <property type="match status" value="1"/>
</dbReference>
<dbReference type="EMBL" id="QWGR01000016">
    <property type="protein sequence ID" value="RIJ46222.1"/>
    <property type="molecule type" value="Genomic_DNA"/>
</dbReference>
<evidence type="ECO:0000256" key="2">
    <source>
        <dbReference type="PROSITE-ProRule" id="PRU01360"/>
    </source>
</evidence>
<dbReference type="Gene3D" id="2.170.130.10">
    <property type="entry name" value="TonB-dependent receptor, plug domain"/>
    <property type="match status" value="1"/>
</dbReference>
<dbReference type="InterPro" id="IPR008969">
    <property type="entry name" value="CarboxyPept-like_regulatory"/>
</dbReference>
<comment type="similarity">
    <text evidence="2">Belongs to the TonB-dependent receptor family.</text>
</comment>
<evidence type="ECO:0000259" key="3">
    <source>
        <dbReference type="Pfam" id="PF07715"/>
    </source>
</evidence>
<dbReference type="InterPro" id="IPR037066">
    <property type="entry name" value="Plug_dom_sf"/>
</dbReference>
<dbReference type="GO" id="GO:0044718">
    <property type="term" value="P:siderophore transmembrane transport"/>
    <property type="evidence" value="ECO:0007669"/>
    <property type="project" value="TreeGrafter"/>
</dbReference>
<keyword evidence="2" id="KW-0812">Transmembrane</keyword>
<dbReference type="InterPro" id="IPR023997">
    <property type="entry name" value="TonB-dep_OMP_SusC/RagA_CS"/>
</dbReference>
<dbReference type="RefSeq" id="WP_119439726.1">
    <property type="nucleotide sequence ID" value="NZ_QWGR01000016.1"/>
</dbReference>
<proteinExistence type="inferred from homology"/>
<dbReference type="InterPro" id="IPR012910">
    <property type="entry name" value="Plug_dom"/>
</dbReference>
<dbReference type="GO" id="GO:0015344">
    <property type="term" value="F:siderophore uptake transmembrane transporter activity"/>
    <property type="evidence" value="ECO:0007669"/>
    <property type="project" value="TreeGrafter"/>
</dbReference>
<feature type="domain" description="TonB-dependent receptor plug" evidence="3">
    <location>
        <begin position="123"/>
        <end position="219"/>
    </location>
</feature>
<dbReference type="GO" id="GO:0009279">
    <property type="term" value="C:cell outer membrane"/>
    <property type="evidence" value="ECO:0007669"/>
    <property type="project" value="UniProtKB-SubCell"/>
</dbReference>
<keyword evidence="2" id="KW-1134">Transmembrane beta strand</keyword>
<gene>
    <name evidence="4" type="ORF">D1614_19820</name>
</gene>
<organism evidence="4 5">
    <name type="scientific">Maribellus luteus</name>
    <dbReference type="NCBI Taxonomy" id="2305463"/>
    <lineage>
        <taxon>Bacteria</taxon>
        <taxon>Pseudomonadati</taxon>
        <taxon>Bacteroidota</taxon>
        <taxon>Bacteroidia</taxon>
        <taxon>Marinilabiliales</taxon>
        <taxon>Prolixibacteraceae</taxon>
        <taxon>Maribellus</taxon>
    </lineage>
</organism>
<keyword evidence="2" id="KW-0998">Cell outer membrane</keyword>
<evidence type="ECO:0000256" key="1">
    <source>
        <dbReference type="ARBA" id="ARBA00022729"/>
    </source>
</evidence>
<dbReference type="OrthoDB" id="982809at2"/>
<dbReference type="NCBIfam" id="TIGR04057">
    <property type="entry name" value="SusC_RagA_signa"/>
    <property type="match status" value="1"/>
</dbReference>
<keyword evidence="5" id="KW-1185">Reference proteome</keyword>
<comment type="caution">
    <text evidence="4">The sequence shown here is derived from an EMBL/GenBank/DDBJ whole genome shotgun (WGS) entry which is preliminary data.</text>
</comment>
<keyword evidence="2" id="KW-0813">Transport</keyword>
<reference evidence="4 5" key="1">
    <citation type="submission" date="2018-08" db="EMBL/GenBank/DDBJ databases">
        <title>Pallidiluteibacterium maritimus gen. nov., sp. nov., isolated from coastal sediment.</title>
        <authorList>
            <person name="Zhou L.Y."/>
        </authorList>
    </citation>
    <scope>NUCLEOTIDE SEQUENCE [LARGE SCALE GENOMIC DNA]</scope>
    <source>
        <strain evidence="4 5">XSD2</strain>
    </source>
</reference>
<dbReference type="PROSITE" id="PS52016">
    <property type="entry name" value="TONB_DEPENDENT_REC_3"/>
    <property type="match status" value="1"/>
</dbReference>
<sequence length="230" mass="24770">MNTMKARISLFLTVFFVLALLSVNAQERLIKGIVTTFDSIPLIGADVQVAGSKELVKTDTLGRFSINVNPGDKLKVSAKGFISQKVKLDDKIKMVLVNLKLKPTESAREYAIGYGYVKDADKLNAVAQLNSKDLDFSQYTNMYDLIRGRFGGVQVSPNGEIIIRGVSSINLSSAALIVVDGVAVDNSMLNNLSPTNVQSINIIKDGSAAIYGARGANGVVIIETKRGKDD</sequence>
<accession>A0A399SUJ1</accession>
<dbReference type="Proteomes" id="UP000265926">
    <property type="component" value="Unassembled WGS sequence"/>
</dbReference>
<evidence type="ECO:0000313" key="4">
    <source>
        <dbReference type="EMBL" id="RIJ46222.1"/>
    </source>
</evidence>
<dbReference type="SUPFAM" id="SSF49464">
    <property type="entry name" value="Carboxypeptidase regulatory domain-like"/>
    <property type="match status" value="1"/>
</dbReference>
<dbReference type="AlphaFoldDB" id="A0A399SUJ1"/>